<dbReference type="RefSeq" id="WP_149769898.1">
    <property type="nucleotide sequence ID" value="NZ_VDFQ02000003.1"/>
</dbReference>
<dbReference type="AlphaFoldDB" id="A0A5Q6RY06"/>
<evidence type="ECO:0000313" key="1">
    <source>
        <dbReference type="EMBL" id="KAA1422947.1"/>
    </source>
</evidence>
<dbReference type="Proteomes" id="UP000307768">
    <property type="component" value="Unassembled WGS sequence"/>
</dbReference>
<proteinExistence type="predicted"/>
<name>A0A5Q6RY06_9ACTN</name>
<comment type="caution">
    <text evidence="1">The sequence shown here is derived from an EMBL/GenBank/DDBJ whole genome shotgun (WGS) entry which is preliminary data.</text>
</comment>
<protein>
    <submittedName>
        <fullName evidence="1">Uncharacterized protein</fullName>
    </submittedName>
</protein>
<gene>
    <name evidence="1" type="ORF">FE697_012470</name>
</gene>
<accession>A0A5Q6RY06</accession>
<reference evidence="1 2" key="1">
    <citation type="submission" date="2019-09" db="EMBL/GenBank/DDBJ databases">
        <title>Mumia zhuanghuii sp. nov. isolated from the intestinal contents of plateau pika (Ochotona curzoniae) in the Qinghai-Tibet plateau of China.</title>
        <authorList>
            <person name="Tian Z."/>
        </authorList>
    </citation>
    <scope>NUCLEOTIDE SEQUENCE [LARGE SCALE GENOMIC DNA]</scope>
    <source>
        <strain evidence="2">350</strain>
    </source>
</reference>
<sequence length="102" mass="10742">MERASRRGPDGEPTLAVGAVVRAHVVARLFGVRLLRLDATVVVSPPPVEPAGRGSAGDVVLGTTVARGARLAGPPPSRDGGLPEAERLLRLARAELPRRRDR</sequence>
<organism evidence="1 2">
    <name type="scientific">Mumia zhuanghuii</name>
    <dbReference type="NCBI Taxonomy" id="2585211"/>
    <lineage>
        <taxon>Bacteria</taxon>
        <taxon>Bacillati</taxon>
        <taxon>Actinomycetota</taxon>
        <taxon>Actinomycetes</taxon>
        <taxon>Propionibacteriales</taxon>
        <taxon>Nocardioidaceae</taxon>
        <taxon>Mumia</taxon>
    </lineage>
</organism>
<evidence type="ECO:0000313" key="2">
    <source>
        <dbReference type="Proteomes" id="UP000307768"/>
    </source>
</evidence>
<dbReference type="EMBL" id="VDFQ02000003">
    <property type="protein sequence ID" value="KAA1422947.1"/>
    <property type="molecule type" value="Genomic_DNA"/>
</dbReference>